<accession>A0ABP0F523</accession>
<organism evidence="14 15">
    <name type="scientific">Clavelina lepadiformis</name>
    <name type="common">Light-bulb sea squirt</name>
    <name type="synonym">Ascidia lepadiformis</name>
    <dbReference type="NCBI Taxonomy" id="159417"/>
    <lineage>
        <taxon>Eukaryota</taxon>
        <taxon>Metazoa</taxon>
        <taxon>Chordata</taxon>
        <taxon>Tunicata</taxon>
        <taxon>Ascidiacea</taxon>
        <taxon>Aplousobranchia</taxon>
        <taxon>Clavelinidae</taxon>
        <taxon>Clavelina</taxon>
    </lineage>
</organism>
<keyword evidence="5 11" id="KW-0808">Transferase</keyword>
<dbReference type="InterPro" id="IPR038577">
    <property type="entry name" value="GT10-like_C_sf"/>
</dbReference>
<evidence type="ECO:0000256" key="5">
    <source>
        <dbReference type="ARBA" id="ARBA00022679"/>
    </source>
</evidence>
<dbReference type="EMBL" id="CAWYQH010000002">
    <property type="protein sequence ID" value="CAK8673941.1"/>
    <property type="molecule type" value="Genomic_DNA"/>
</dbReference>
<dbReference type="PANTHER" id="PTHR11929">
    <property type="entry name" value="ALPHA- 1,3 -FUCOSYLTRANSFERASE"/>
    <property type="match status" value="1"/>
</dbReference>
<dbReference type="SUPFAM" id="SSF53756">
    <property type="entry name" value="UDP-Glycosyltransferase/glycogen phosphorylase"/>
    <property type="match status" value="1"/>
</dbReference>
<comment type="subcellular location">
    <subcellularLocation>
        <location evidence="11">Golgi apparatus</location>
        <location evidence="11">Golgi stack membrane</location>
        <topology evidence="11">Single-pass type II membrane protein</topology>
    </subcellularLocation>
    <subcellularLocation>
        <location evidence="1">Membrane</location>
        <topology evidence="1">Single-pass membrane protein</topology>
    </subcellularLocation>
</comment>
<evidence type="ECO:0000313" key="15">
    <source>
        <dbReference type="Proteomes" id="UP001642483"/>
    </source>
</evidence>
<evidence type="ECO:0000256" key="11">
    <source>
        <dbReference type="RuleBase" id="RU003832"/>
    </source>
</evidence>
<feature type="domain" description="Fucosyltransferase N-terminal" evidence="13">
    <location>
        <begin position="173"/>
        <end position="287"/>
    </location>
</feature>
<evidence type="ECO:0000256" key="10">
    <source>
        <dbReference type="ARBA" id="ARBA00023180"/>
    </source>
</evidence>
<reference evidence="14 15" key="1">
    <citation type="submission" date="2024-02" db="EMBL/GenBank/DDBJ databases">
        <authorList>
            <person name="Daric V."/>
            <person name="Darras S."/>
        </authorList>
    </citation>
    <scope>NUCLEOTIDE SEQUENCE [LARGE SCALE GENOMIC DNA]</scope>
</reference>
<keyword evidence="7" id="KW-0735">Signal-anchor</keyword>
<evidence type="ECO:0000259" key="13">
    <source>
        <dbReference type="Pfam" id="PF17039"/>
    </source>
</evidence>
<keyword evidence="15" id="KW-1185">Reference proteome</keyword>
<dbReference type="EC" id="2.4.1.-" evidence="11"/>
<keyword evidence="6 11" id="KW-0812">Transmembrane</keyword>
<name>A0ABP0F523_CLALP</name>
<evidence type="ECO:0000256" key="2">
    <source>
        <dbReference type="ARBA" id="ARBA00004922"/>
    </source>
</evidence>
<feature type="transmembrane region" description="Helical" evidence="11">
    <location>
        <begin position="20"/>
        <end position="37"/>
    </location>
</feature>
<evidence type="ECO:0000256" key="4">
    <source>
        <dbReference type="ARBA" id="ARBA00022676"/>
    </source>
</evidence>
<dbReference type="Proteomes" id="UP001642483">
    <property type="component" value="Unassembled WGS sequence"/>
</dbReference>
<keyword evidence="8 11" id="KW-1133">Transmembrane helix</keyword>
<comment type="pathway">
    <text evidence="2">Protein modification; protein glycosylation.</text>
</comment>
<proteinExistence type="inferred from homology"/>
<keyword evidence="11" id="KW-0333">Golgi apparatus</keyword>
<evidence type="ECO:0000256" key="9">
    <source>
        <dbReference type="ARBA" id="ARBA00023136"/>
    </source>
</evidence>
<evidence type="ECO:0000256" key="3">
    <source>
        <dbReference type="ARBA" id="ARBA00008919"/>
    </source>
</evidence>
<feature type="domain" description="Fucosyltransferase C-terminal" evidence="12">
    <location>
        <begin position="315"/>
        <end position="490"/>
    </location>
</feature>
<comment type="caution">
    <text evidence="14">The sequence shown here is derived from an EMBL/GenBank/DDBJ whole genome shotgun (WGS) entry which is preliminary data.</text>
</comment>
<evidence type="ECO:0000256" key="6">
    <source>
        <dbReference type="ARBA" id="ARBA00022692"/>
    </source>
</evidence>
<keyword evidence="4 11" id="KW-0328">Glycosyltransferase</keyword>
<evidence type="ECO:0000256" key="7">
    <source>
        <dbReference type="ARBA" id="ARBA00022968"/>
    </source>
</evidence>
<keyword evidence="10" id="KW-0325">Glycoprotein</keyword>
<keyword evidence="9 11" id="KW-0472">Membrane</keyword>
<gene>
    <name evidence="14" type="ORF">CVLEPA_LOCUS3672</name>
</gene>
<evidence type="ECO:0000256" key="1">
    <source>
        <dbReference type="ARBA" id="ARBA00004167"/>
    </source>
</evidence>
<dbReference type="InterPro" id="IPR001503">
    <property type="entry name" value="Glyco_trans_10"/>
</dbReference>
<dbReference type="PANTHER" id="PTHR11929:SF145">
    <property type="entry name" value="ALPHA-(1,3)-FUCOSYLTRANSFERASE FUT-1"/>
    <property type="match status" value="1"/>
</dbReference>
<sequence>MRSKLKKNRFRAKRFKGSDGWMLISFVLIICTFSYITSNRGESVDELENNSHQKENILKVYDIEEIRNEVEQERNHPQILNTLASLKQKAVKLSKQKNGNTAQKDASDITKYEKNVGTGNLYMQNQDAISKNEFFLNVFRDPVSLQVRRDKSWTKEPSYPIMKNGLREQLDDNMPVILVWWPPAIMEKNKETLLERIFFGVCGKCRLTTDRRTLNKSNVVLFDNTPYIRHLNDLPSKNTRRKEQAYVLWQRDDPGKTYRLLENMEGTFDTMFNYTLSYRRDADIMWYIGNADYVRRSIPNDDRASIDNYINQIIASKRRLAVWIVSNCNRSEGSIDRMRYVEKLIKLGLDIDLHGKCYKSPISKDISDFLAFLRPYKFYLAFENSWHCKDYLTEKFWRNGLMANLVPIVWGPSREDVAALAPKYSFIHVEDFESPQKLVEYMNYLNKNDSAYREYFHWKKEPIPVNVPTQMLRPGYESPICKICRVLVDNGGALPHKTLDSSIKWLFGDQTINSSCISSGYITPETPILSVKQKP</sequence>
<dbReference type="Pfam" id="PF17039">
    <property type="entry name" value="Glyco_tran_10_N"/>
    <property type="match status" value="1"/>
</dbReference>
<evidence type="ECO:0000313" key="14">
    <source>
        <dbReference type="EMBL" id="CAK8673941.1"/>
    </source>
</evidence>
<protein>
    <recommendedName>
        <fullName evidence="11">Fucosyltransferase</fullName>
        <ecNumber evidence="11">2.4.1.-</ecNumber>
    </recommendedName>
</protein>
<comment type="similarity">
    <text evidence="3 11">Belongs to the glycosyltransferase 10 family.</text>
</comment>
<dbReference type="InterPro" id="IPR031481">
    <property type="entry name" value="Glyco_tran_10_N"/>
</dbReference>
<dbReference type="Pfam" id="PF00852">
    <property type="entry name" value="Glyco_transf_10"/>
    <property type="match status" value="1"/>
</dbReference>
<dbReference type="Gene3D" id="3.40.50.11660">
    <property type="entry name" value="Glycosyl transferase family 10, C-terminal domain"/>
    <property type="match status" value="1"/>
</dbReference>
<evidence type="ECO:0000256" key="8">
    <source>
        <dbReference type="ARBA" id="ARBA00022989"/>
    </source>
</evidence>
<evidence type="ECO:0000259" key="12">
    <source>
        <dbReference type="Pfam" id="PF00852"/>
    </source>
</evidence>
<dbReference type="InterPro" id="IPR055270">
    <property type="entry name" value="Glyco_tran_10_C"/>
</dbReference>